<protein>
    <submittedName>
        <fullName evidence="1">Uncharacterized protein</fullName>
    </submittedName>
</protein>
<proteinExistence type="predicted"/>
<accession>A0AAP9DDJ3</accession>
<evidence type="ECO:0000313" key="2">
    <source>
        <dbReference type="Proteomes" id="UP000317812"/>
    </source>
</evidence>
<dbReference type="AlphaFoldDB" id="A0AAP9DDJ3"/>
<reference evidence="1 2" key="1">
    <citation type="submission" date="2019-01" db="EMBL/GenBank/DDBJ databases">
        <title>Florfenicol resistance in Enterobacteriaceae and whole-genome sequence analysis of florfenicol-resistant Leclercia adecarboxylata strain R25.</title>
        <authorList>
            <person name="Bao Q."/>
            <person name="Ying Y."/>
        </authorList>
    </citation>
    <scope>NUCLEOTIDE SEQUENCE [LARGE SCALE GENOMIC DNA]</scope>
    <source>
        <strain evidence="1 2">R25</strain>
    </source>
</reference>
<name>A0AAP9DDJ3_9ENTR</name>
<sequence>MPTLREWKERRPASDLKQTVTFSHSAFGTDRLVNNLFQPANFAGSQYQPTRFDFSEPAQDGTTTLNASITFAALSQDIKQRLKLWRGPARMEPITFRYDIWEKIGDTAPLKSYSMYVRDVASAAENVSVTVGMTNPLTVATNIIYTVDLYPGLSNL</sequence>
<dbReference type="EMBL" id="CP035382">
    <property type="protein sequence ID" value="QDK20828.1"/>
    <property type="molecule type" value="Genomic_DNA"/>
</dbReference>
<dbReference type="RefSeq" id="WP_142489696.1">
    <property type="nucleotide sequence ID" value="NZ_CP035382.1"/>
</dbReference>
<organism evidence="1 2">
    <name type="scientific">Leclercia adecarboxylata</name>
    <dbReference type="NCBI Taxonomy" id="83655"/>
    <lineage>
        <taxon>Bacteria</taxon>
        <taxon>Pseudomonadati</taxon>
        <taxon>Pseudomonadota</taxon>
        <taxon>Gammaproteobacteria</taxon>
        <taxon>Enterobacterales</taxon>
        <taxon>Enterobacteriaceae</taxon>
        <taxon>Leclercia</taxon>
    </lineage>
</organism>
<evidence type="ECO:0000313" key="1">
    <source>
        <dbReference type="EMBL" id="QDK20828.1"/>
    </source>
</evidence>
<gene>
    <name evidence="1" type="ORF">ES815_21945</name>
</gene>
<dbReference type="Proteomes" id="UP000317812">
    <property type="component" value="Chromosome"/>
</dbReference>